<sequence length="181" mass="19789">MKGMLPHSSLFASGDHRAATAGLSPASFNEAEPTHLHDVDIYVWEISYQSATATHNDTPTPFVAYLGSYASSPSATDSSPSSHPRQPQSPNEDNSQHSSVSPIMPGTIDSRLANAAPEDFQPAHDQDIRRTLCPECRSYTSKRTFNMNRHRKACHKKGTSGRSKGTENSRSRVSSATLFRD</sequence>
<gene>
    <name evidence="2" type="ORF">BKA55DRAFT_559748</name>
</gene>
<name>A0A9P9HNI4_FUSRE</name>
<dbReference type="OrthoDB" id="5017605at2759"/>
<evidence type="ECO:0000313" key="3">
    <source>
        <dbReference type="Proteomes" id="UP000720189"/>
    </source>
</evidence>
<dbReference type="RefSeq" id="XP_046052657.1">
    <property type="nucleotide sequence ID" value="XM_046192009.1"/>
</dbReference>
<dbReference type="AlphaFoldDB" id="A0A9P9HNI4"/>
<feature type="compositionally biased region" description="Polar residues" evidence="1">
    <location>
        <begin position="171"/>
        <end position="181"/>
    </location>
</feature>
<feature type="region of interest" description="Disordered" evidence="1">
    <location>
        <begin position="71"/>
        <end position="108"/>
    </location>
</feature>
<comment type="caution">
    <text evidence="2">The sequence shown here is derived from an EMBL/GenBank/DDBJ whole genome shotgun (WGS) entry which is preliminary data.</text>
</comment>
<feature type="compositionally biased region" description="Low complexity" evidence="1">
    <location>
        <begin position="71"/>
        <end position="90"/>
    </location>
</feature>
<organism evidence="2 3">
    <name type="scientific">Fusarium redolens</name>
    <dbReference type="NCBI Taxonomy" id="48865"/>
    <lineage>
        <taxon>Eukaryota</taxon>
        <taxon>Fungi</taxon>
        <taxon>Dikarya</taxon>
        <taxon>Ascomycota</taxon>
        <taxon>Pezizomycotina</taxon>
        <taxon>Sordariomycetes</taxon>
        <taxon>Hypocreomycetidae</taxon>
        <taxon>Hypocreales</taxon>
        <taxon>Nectriaceae</taxon>
        <taxon>Fusarium</taxon>
        <taxon>Fusarium redolens species complex</taxon>
    </lineage>
</organism>
<dbReference type="GeneID" id="70221963"/>
<accession>A0A9P9HNI4</accession>
<evidence type="ECO:0000313" key="2">
    <source>
        <dbReference type="EMBL" id="KAH7260780.1"/>
    </source>
</evidence>
<dbReference type="Proteomes" id="UP000720189">
    <property type="component" value="Unassembled WGS sequence"/>
</dbReference>
<feature type="region of interest" description="Disordered" evidence="1">
    <location>
        <begin position="141"/>
        <end position="181"/>
    </location>
</feature>
<proteinExistence type="predicted"/>
<reference evidence="2" key="1">
    <citation type="journal article" date="2021" name="Nat. Commun.">
        <title>Genetic determinants of endophytism in the Arabidopsis root mycobiome.</title>
        <authorList>
            <person name="Mesny F."/>
            <person name="Miyauchi S."/>
            <person name="Thiergart T."/>
            <person name="Pickel B."/>
            <person name="Atanasova L."/>
            <person name="Karlsson M."/>
            <person name="Huettel B."/>
            <person name="Barry K.W."/>
            <person name="Haridas S."/>
            <person name="Chen C."/>
            <person name="Bauer D."/>
            <person name="Andreopoulos W."/>
            <person name="Pangilinan J."/>
            <person name="LaButti K."/>
            <person name="Riley R."/>
            <person name="Lipzen A."/>
            <person name="Clum A."/>
            <person name="Drula E."/>
            <person name="Henrissat B."/>
            <person name="Kohler A."/>
            <person name="Grigoriev I.V."/>
            <person name="Martin F.M."/>
            <person name="Hacquard S."/>
        </authorList>
    </citation>
    <scope>NUCLEOTIDE SEQUENCE</scope>
    <source>
        <strain evidence="2">MPI-CAGE-AT-0023</strain>
    </source>
</reference>
<feature type="compositionally biased region" description="Basic residues" evidence="1">
    <location>
        <begin position="148"/>
        <end position="159"/>
    </location>
</feature>
<feature type="compositionally biased region" description="Polar residues" evidence="1">
    <location>
        <begin position="91"/>
        <end position="101"/>
    </location>
</feature>
<protein>
    <submittedName>
        <fullName evidence="2">Uncharacterized protein</fullName>
    </submittedName>
</protein>
<dbReference type="EMBL" id="JAGMUX010000004">
    <property type="protein sequence ID" value="KAH7260780.1"/>
    <property type="molecule type" value="Genomic_DNA"/>
</dbReference>
<evidence type="ECO:0000256" key="1">
    <source>
        <dbReference type="SAM" id="MobiDB-lite"/>
    </source>
</evidence>
<keyword evidence="3" id="KW-1185">Reference proteome</keyword>